<evidence type="ECO:0000313" key="2">
    <source>
        <dbReference type="Proteomes" id="UP000014028"/>
    </source>
</evidence>
<sequence length="50" mass="5702">MKTNGWKVIRITDISLKNGFEKQILLLVATLNEFGIEPSKESNLVLLEEK</sequence>
<protein>
    <submittedName>
        <fullName evidence="1">Uncharacterized protein</fullName>
    </submittedName>
</protein>
<proteinExistence type="predicted"/>
<reference evidence="1 2" key="1">
    <citation type="submission" date="2012-12" db="EMBL/GenBank/DDBJ databases">
        <title>The Genome Sequence of Bacillus cereus VD184.</title>
        <authorList>
            <consortium name="The Broad Institute Genome Sequencing Platform"/>
            <consortium name="The Broad Institute Genome Sequencing Center for Infectious Disease"/>
            <person name="Feldgarden M."/>
            <person name="Van der Auwera G.A."/>
            <person name="Mahillon J."/>
            <person name="Duprez V."/>
            <person name="Timmery S."/>
            <person name="Mattelet C."/>
            <person name="Dierick K."/>
            <person name="Sun M."/>
            <person name="Yu Z."/>
            <person name="Zhu L."/>
            <person name="Hu X."/>
            <person name="Shank E.B."/>
            <person name="Swiecicka I."/>
            <person name="Hansen B.M."/>
            <person name="Andrup L."/>
            <person name="Walker B."/>
            <person name="Young S.K."/>
            <person name="Zeng Q."/>
            <person name="Gargeya S."/>
            <person name="Fitzgerald M."/>
            <person name="Haas B."/>
            <person name="Abouelleil A."/>
            <person name="Alvarado L."/>
            <person name="Arachchi H.M."/>
            <person name="Berlin A.M."/>
            <person name="Chapman S.B."/>
            <person name="Dewar J."/>
            <person name="Goldberg J."/>
            <person name="Griggs A."/>
            <person name="Gujja S."/>
            <person name="Hansen M."/>
            <person name="Howarth C."/>
            <person name="Imamovic A."/>
            <person name="Larimer J."/>
            <person name="McCowan C."/>
            <person name="Murphy C."/>
            <person name="Neiman D."/>
            <person name="Pearson M."/>
            <person name="Priest M."/>
            <person name="Roberts A."/>
            <person name="Saif S."/>
            <person name="Shea T."/>
            <person name="Sisk P."/>
            <person name="Sykes S."/>
            <person name="Wortman J."/>
            <person name="Nusbaum C."/>
            <person name="Birren B."/>
        </authorList>
    </citation>
    <scope>NUCLEOTIDE SEQUENCE [LARGE SCALE GENOMIC DNA]</scope>
    <source>
        <strain evidence="1 2">VD184</strain>
    </source>
</reference>
<name>A0A9W5R1G0_BACCE</name>
<gene>
    <name evidence="1" type="ORF">IKC_05783</name>
</gene>
<comment type="caution">
    <text evidence="1">The sequence shown here is derived from an EMBL/GenBank/DDBJ whole genome shotgun (WGS) entry which is preliminary data.</text>
</comment>
<dbReference type="Proteomes" id="UP000014028">
    <property type="component" value="Unassembled WGS sequence"/>
</dbReference>
<organism evidence="1 2">
    <name type="scientific">Bacillus cereus VD184</name>
    <dbReference type="NCBI Taxonomy" id="1053242"/>
    <lineage>
        <taxon>Bacteria</taxon>
        <taxon>Bacillati</taxon>
        <taxon>Bacillota</taxon>
        <taxon>Bacilli</taxon>
        <taxon>Bacillales</taxon>
        <taxon>Bacillaceae</taxon>
        <taxon>Bacillus</taxon>
        <taxon>Bacillus cereus group</taxon>
    </lineage>
</organism>
<evidence type="ECO:0000313" key="1">
    <source>
        <dbReference type="EMBL" id="EOQ03607.1"/>
    </source>
</evidence>
<dbReference type="EMBL" id="AHFK01000093">
    <property type="protein sequence ID" value="EOQ03607.1"/>
    <property type="molecule type" value="Genomic_DNA"/>
</dbReference>
<dbReference type="AlphaFoldDB" id="A0A9W5R1G0"/>
<accession>A0A9W5R1G0</accession>